<proteinExistence type="predicted"/>
<dbReference type="Pfam" id="PF00226">
    <property type="entry name" value="DnaJ"/>
    <property type="match status" value="1"/>
</dbReference>
<dbReference type="AlphaFoldDB" id="A0AAV0KY49"/>
<evidence type="ECO:0000256" key="2">
    <source>
        <dbReference type="SAM" id="SignalP"/>
    </source>
</evidence>
<dbReference type="PROSITE" id="PS50076">
    <property type="entry name" value="DNAJ_2"/>
    <property type="match status" value="1"/>
</dbReference>
<sequence>MKINGGGLALAAIIGLSLILLTEAAKNVDPYKVLGVERNAGQREIQKAFHKLSLQYHPDKNKKKGAQEKFAEINNAYEILSDEEKRKNYDLYGNEMGNSGFDSGYPGDDGGYRHYTGGQGSSGFSFRPGDWQNMGGKGGSKSFSFSFGGGPSAQNSFGFGMDDLFSNFFGDKSRGAQASSFGRSTRSQGRSQSGSTTSPKSIKDINSQVYKKEVIDQGITWLILSYTPSVRGTEYYESIIQEVSDPLQGALKVGSIHCETQRSLCMELGINPRKEPRVFLYTYKENNEGSLVEYTGDLVPKNLKAFCQDHLPRFSTRIKLNNLKSLSNGGGKLPSVLLLSTKRDTPVIWRSLSGLYHKRFTFNDVEVHDVNDPMVKELGVDQLPAMVGWLSNGEKHVLKTGVSVKDLKSGIKDLGNVLDGFERKNKKVAPNQGKTAQAENRVPLLDGLTYNDVCGERIPVCIIGAYRSSTAREKLASILSVVSQKSLSRRPNSASSSQDAVSYAMLDAAAQQTFMNAFDRYGFKSADRTLIAYKPRKGKFAKFEGEMTIEAVEAFISSVLNGEVQFTKIRQKPAIK</sequence>
<comment type="caution">
    <text evidence="4">The sequence shown here is derived from an EMBL/GenBank/DDBJ whole genome shotgun (WGS) entry which is preliminary data.</text>
</comment>
<keyword evidence="5" id="KW-1185">Reference proteome</keyword>
<dbReference type="Gene3D" id="3.40.30.10">
    <property type="entry name" value="Glutaredoxin"/>
    <property type="match status" value="1"/>
</dbReference>
<accession>A0AAV0KY49</accession>
<dbReference type="PROSITE" id="PS00636">
    <property type="entry name" value="DNAJ_1"/>
    <property type="match status" value="1"/>
</dbReference>
<evidence type="ECO:0000259" key="3">
    <source>
        <dbReference type="PROSITE" id="PS50076"/>
    </source>
</evidence>
<organism evidence="4 5">
    <name type="scientific">Linum tenue</name>
    <dbReference type="NCBI Taxonomy" id="586396"/>
    <lineage>
        <taxon>Eukaryota</taxon>
        <taxon>Viridiplantae</taxon>
        <taxon>Streptophyta</taxon>
        <taxon>Embryophyta</taxon>
        <taxon>Tracheophyta</taxon>
        <taxon>Spermatophyta</taxon>
        <taxon>Magnoliopsida</taxon>
        <taxon>eudicotyledons</taxon>
        <taxon>Gunneridae</taxon>
        <taxon>Pentapetalae</taxon>
        <taxon>rosids</taxon>
        <taxon>fabids</taxon>
        <taxon>Malpighiales</taxon>
        <taxon>Linaceae</taxon>
        <taxon>Linum</taxon>
    </lineage>
</organism>
<reference evidence="4" key="1">
    <citation type="submission" date="2022-08" db="EMBL/GenBank/DDBJ databases">
        <authorList>
            <person name="Gutierrez-Valencia J."/>
        </authorList>
    </citation>
    <scope>NUCLEOTIDE SEQUENCE</scope>
</reference>
<evidence type="ECO:0000313" key="4">
    <source>
        <dbReference type="EMBL" id="CAI0426255.1"/>
    </source>
</evidence>
<evidence type="ECO:0000313" key="5">
    <source>
        <dbReference type="Proteomes" id="UP001154282"/>
    </source>
</evidence>
<gene>
    <name evidence="4" type="ORF">LITE_LOCUS20709</name>
</gene>
<dbReference type="SUPFAM" id="SSF46565">
    <property type="entry name" value="Chaperone J-domain"/>
    <property type="match status" value="1"/>
</dbReference>
<dbReference type="InterPro" id="IPR052842">
    <property type="entry name" value="ER_Co-chaperone"/>
</dbReference>
<dbReference type="CDD" id="cd06257">
    <property type="entry name" value="DnaJ"/>
    <property type="match status" value="1"/>
</dbReference>
<dbReference type="PANTHER" id="PTHR45184:SF1">
    <property type="entry name" value="DNAJ PROTEIN ERDJ3A"/>
    <property type="match status" value="1"/>
</dbReference>
<feature type="signal peptide" evidence="2">
    <location>
        <begin position="1"/>
        <end position="24"/>
    </location>
</feature>
<protein>
    <recommendedName>
        <fullName evidence="3">J domain-containing protein</fullName>
    </recommendedName>
</protein>
<dbReference type="SMART" id="SM00271">
    <property type="entry name" value="DnaJ"/>
    <property type="match status" value="1"/>
</dbReference>
<dbReference type="SUPFAM" id="SSF52833">
    <property type="entry name" value="Thioredoxin-like"/>
    <property type="match status" value="1"/>
</dbReference>
<dbReference type="Gene3D" id="1.10.287.110">
    <property type="entry name" value="DnaJ domain"/>
    <property type="match status" value="1"/>
</dbReference>
<dbReference type="InterPro" id="IPR036869">
    <property type="entry name" value="J_dom_sf"/>
</dbReference>
<dbReference type="InterPro" id="IPR036249">
    <property type="entry name" value="Thioredoxin-like_sf"/>
</dbReference>
<keyword evidence="2" id="KW-0732">Signal</keyword>
<dbReference type="Proteomes" id="UP001154282">
    <property type="component" value="Unassembled WGS sequence"/>
</dbReference>
<dbReference type="InterPro" id="IPR001623">
    <property type="entry name" value="DnaJ_domain"/>
</dbReference>
<feature type="compositionally biased region" description="Low complexity" evidence="1">
    <location>
        <begin position="179"/>
        <end position="198"/>
    </location>
</feature>
<feature type="chain" id="PRO_5043527326" description="J domain-containing protein" evidence="2">
    <location>
        <begin position="25"/>
        <end position="576"/>
    </location>
</feature>
<dbReference type="InterPro" id="IPR018253">
    <property type="entry name" value="DnaJ_domain_CS"/>
</dbReference>
<dbReference type="PRINTS" id="PR00625">
    <property type="entry name" value="JDOMAIN"/>
</dbReference>
<feature type="region of interest" description="Disordered" evidence="1">
    <location>
        <begin position="176"/>
        <end position="202"/>
    </location>
</feature>
<feature type="domain" description="J" evidence="3">
    <location>
        <begin position="29"/>
        <end position="93"/>
    </location>
</feature>
<evidence type="ECO:0000256" key="1">
    <source>
        <dbReference type="SAM" id="MobiDB-lite"/>
    </source>
</evidence>
<dbReference type="PANTHER" id="PTHR45184">
    <property type="entry name" value="DNAJ PROTEIN ERDJ3A"/>
    <property type="match status" value="1"/>
</dbReference>
<dbReference type="EMBL" id="CAMGYJ010000005">
    <property type="protein sequence ID" value="CAI0426255.1"/>
    <property type="molecule type" value="Genomic_DNA"/>
</dbReference>
<name>A0AAV0KY49_9ROSI</name>